<name>A0A4Y2EG86_ARAVE</name>
<dbReference type="Proteomes" id="UP000499080">
    <property type="component" value="Unassembled WGS sequence"/>
</dbReference>
<evidence type="ECO:0000313" key="1">
    <source>
        <dbReference type="EMBL" id="GBM26854.1"/>
    </source>
</evidence>
<dbReference type="AlphaFoldDB" id="A0A4Y2EG86"/>
<comment type="caution">
    <text evidence="1">The sequence shown here is derived from an EMBL/GenBank/DDBJ whole genome shotgun (WGS) entry which is preliminary data.</text>
</comment>
<protein>
    <submittedName>
        <fullName evidence="1">Uncharacterized protein</fullName>
    </submittedName>
</protein>
<dbReference type="EMBL" id="BGPR01000571">
    <property type="protein sequence ID" value="GBM26854.1"/>
    <property type="molecule type" value="Genomic_DNA"/>
</dbReference>
<reference evidence="1 2" key="1">
    <citation type="journal article" date="2019" name="Sci. Rep.">
        <title>Orb-weaving spider Araneus ventricosus genome elucidates the spidroin gene catalogue.</title>
        <authorList>
            <person name="Kono N."/>
            <person name="Nakamura H."/>
            <person name="Ohtoshi R."/>
            <person name="Moran D.A.P."/>
            <person name="Shinohara A."/>
            <person name="Yoshida Y."/>
            <person name="Fujiwara M."/>
            <person name="Mori M."/>
            <person name="Tomita M."/>
            <person name="Arakawa K."/>
        </authorList>
    </citation>
    <scope>NUCLEOTIDE SEQUENCE [LARGE SCALE GENOMIC DNA]</scope>
</reference>
<evidence type="ECO:0000313" key="2">
    <source>
        <dbReference type="Proteomes" id="UP000499080"/>
    </source>
</evidence>
<accession>A0A4Y2EG86</accession>
<keyword evidence="2" id="KW-1185">Reference proteome</keyword>
<organism evidence="1 2">
    <name type="scientific">Araneus ventricosus</name>
    <name type="common">Orbweaver spider</name>
    <name type="synonym">Epeira ventricosa</name>
    <dbReference type="NCBI Taxonomy" id="182803"/>
    <lineage>
        <taxon>Eukaryota</taxon>
        <taxon>Metazoa</taxon>
        <taxon>Ecdysozoa</taxon>
        <taxon>Arthropoda</taxon>
        <taxon>Chelicerata</taxon>
        <taxon>Arachnida</taxon>
        <taxon>Araneae</taxon>
        <taxon>Araneomorphae</taxon>
        <taxon>Entelegynae</taxon>
        <taxon>Araneoidea</taxon>
        <taxon>Araneidae</taxon>
        <taxon>Araneus</taxon>
    </lineage>
</organism>
<gene>
    <name evidence="1" type="ORF">AVEN_266290_1</name>
</gene>
<proteinExistence type="predicted"/>
<sequence length="107" mass="12615">MALIRRVRMVHELPLILMVVITIILSTDLPTTASHALTMLKLRYKINFMRALNSEQTHKRYLIWQFNVNIWKAYDSWYSNLPTAEGTRWKSLASGPRNYGFETRSWA</sequence>